<protein>
    <recommendedName>
        <fullName evidence="2">Terminase large subunit gp17-like C-terminal domain-containing protein</fullName>
    </recommendedName>
</protein>
<dbReference type="InterPro" id="IPR035421">
    <property type="entry name" value="Terminase_6C"/>
</dbReference>
<dbReference type="Pfam" id="PF17289">
    <property type="entry name" value="Terminase_6C"/>
    <property type="match status" value="1"/>
</dbReference>
<comment type="caution">
    <text evidence="3">The sequence shown here is derived from an EMBL/GenBank/DDBJ whole genome shotgun (WGS) entry which is preliminary data.</text>
</comment>
<reference evidence="3 4" key="1">
    <citation type="journal article" date="2018" name="Nat. Biotechnol.">
        <title>A standardized bacterial taxonomy based on genome phylogeny substantially revises the tree of life.</title>
        <authorList>
            <person name="Parks D.H."/>
            <person name="Chuvochina M."/>
            <person name="Waite D.W."/>
            <person name="Rinke C."/>
            <person name="Skarshewski A."/>
            <person name="Chaumeil P.A."/>
            <person name="Hugenholtz P."/>
        </authorList>
    </citation>
    <scope>NUCLEOTIDE SEQUENCE [LARGE SCALE GENOMIC DNA]</scope>
    <source>
        <strain evidence="3">UBA11978</strain>
    </source>
</reference>
<organism evidence="3 4">
    <name type="scientific">Alteromonas australica</name>
    <dbReference type="NCBI Taxonomy" id="589873"/>
    <lineage>
        <taxon>Bacteria</taxon>
        <taxon>Pseudomonadati</taxon>
        <taxon>Pseudomonadota</taxon>
        <taxon>Gammaproteobacteria</taxon>
        <taxon>Alteromonadales</taxon>
        <taxon>Alteromonadaceae</taxon>
        <taxon>Alteromonas/Salinimonas group</taxon>
        <taxon>Alteromonas</taxon>
    </lineage>
</organism>
<dbReference type="NCBIfam" id="TIGR01630">
    <property type="entry name" value="psiM2_ORF9"/>
    <property type="match status" value="1"/>
</dbReference>
<evidence type="ECO:0000256" key="1">
    <source>
        <dbReference type="ARBA" id="ARBA00022612"/>
    </source>
</evidence>
<dbReference type="AlphaFoldDB" id="A0A350PA74"/>
<evidence type="ECO:0000313" key="3">
    <source>
        <dbReference type="EMBL" id="HAW78191.1"/>
    </source>
</evidence>
<gene>
    <name evidence="3" type="ORF">DCW74_20940</name>
</gene>
<name>A0A350PA74_9ALTE</name>
<feature type="non-terminal residue" evidence="3">
    <location>
        <position position="1"/>
    </location>
</feature>
<keyword evidence="1" id="KW-1188">Viral release from host cell</keyword>
<dbReference type="Gene3D" id="3.30.420.240">
    <property type="match status" value="1"/>
</dbReference>
<dbReference type="InterPro" id="IPR006517">
    <property type="entry name" value="Phage_terminase_lsu-like_C"/>
</dbReference>
<dbReference type="Proteomes" id="UP000263517">
    <property type="component" value="Unassembled WGS sequence"/>
</dbReference>
<sequence length="216" mass="24164">GSRDFASLYQQRPAPEGGNMFSPEWWQYYNHDTKLPEFQRIMLSVDCTFTNTKKSDYVVGAVVGQAGNSFYVLDLVRSKLDVVGTIEMILNFYKGRHPISGCVIELAASGYAVYQMMQKKIPGMIGFTPEKSKQARAAGIVPLVEAGNVYLPASSTWLDSFINEFSLFPASKNDDMVDAITMAINYCSQRTTPQMTEVVWGRGDRALPEVSRESLW</sequence>
<evidence type="ECO:0000259" key="2">
    <source>
        <dbReference type="Pfam" id="PF17289"/>
    </source>
</evidence>
<dbReference type="EMBL" id="DNAN01000732">
    <property type="protein sequence ID" value="HAW78191.1"/>
    <property type="molecule type" value="Genomic_DNA"/>
</dbReference>
<proteinExistence type="predicted"/>
<evidence type="ECO:0000313" key="4">
    <source>
        <dbReference type="Proteomes" id="UP000263517"/>
    </source>
</evidence>
<feature type="domain" description="Terminase large subunit gp17-like C-terminal" evidence="2">
    <location>
        <begin position="44"/>
        <end position="185"/>
    </location>
</feature>
<accession>A0A350PA74</accession>